<gene>
    <name evidence="2" type="ORF">GB2207_01672</name>
</gene>
<dbReference type="STRING" id="314287.GB2207_01672"/>
<evidence type="ECO:0000313" key="2">
    <source>
        <dbReference type="EMBL" id="EAS47472.1"/>
    </source>
</evidence>
<evidence type="ECO:0000313" key="3">
    <source>
        <dbReference type="Proteomes" id="UP000005555"/>
    </source>
</evidence>
<accession>Q1YTL5</accession>
<dbReference type="InterPro" id="IPR029062">
    <property type="entry name" value="Class_I_gatase-like"/>
</dbReference>
<dbReference type="eggNOG" id="COG0518">
    <property type="taxonomic scope" value="Bacteria"/>
</dbReference>
<dbReference type="Pfam" id="PF00117">
    <property type="entry name" value="GATase"/>
    <property type="match status" value="1"/>
</dbReference>
<dbReference type="GO" id="GO:0005829">
    <property type="term" value="C:cytosol"/>
    <property type="evidence" value="ECO:0007669"/>
    <property type="project" value="TreeGrafter"/>
</dbReference>
<dbReference type="PANTHER" id="PTHR42695">
    <property type="entry name" value="GLUTAMINE AMIDOTRANSFERASE YLR126C-RELATED"/>
    <property type="match status" value="1"/>
</dbReference>
<comment type="caution">
    <text evidence="2">The sequence shown here is derived from an EMBL/GenBank/DDBJ whole genome shotgun (WGS) entry which is preliminary data.</text>
</comment>
<keyword evidence="3" id="KW-1185">Reference proteome</keyword>
<name>Q1YTL5_9GAMM</name>
<dbReference type="HOGENOM" id="CLU_054974_0_2_6"/>
<feature type="domain" description="Glutamine amidotransferase" evidence="1">
    <location>
        <begin position="30"/>
        <end position="202"/>
    </location>
</feature>
<dbReference type="Proteomes" id="UP000005555">
    <property type="component" value="Unassembled WGS sequence"/>
</dbReference>
<proteinExistence type="predicted"/>
<protein>
    <submittedName>
        <fullName evidence="2">Amidotransferase</fullName>
    </submittedName>
</protein>
<dbReference type="InterPro" id="IPR044992">
    <property type="entry name" value="ChyE-like"/>
</dbReference>
<dbReference type="InterPro" id="IPR017926">
    <property type="entry name" value="GATASE"/>
</dbReference>
<dbReference type="SUPFAM" id="SSF52317">
    <property type="entry name" value="Class I glutamine amidotransferase-like"/>
    <property type="match status" value="1"/>
</dbReference>
<dbReference type="CDD" id="cd01741">
    <property type="entry name" value="GATase1_1"/>
    <property type="match status" value="1"/>
</dbReference>
<reference evidence="2 3" key="1">
    <citation type="submission" date="2006-03" db="EMBL/GenBank/DDBJ databases">
        <authorList>
            <person name="Giovannoni S.J."/>
            <person name="Cho J.-C."/>
            <person name="Ferriera S."/>
            <person name="Johnson J."/>
            <person name="Kravitz S."/>
            <person name="Halpern A."/>
            <person name="Remington K."/>
            <person name="Beeson K."/>
            <person name="Tran B."/>
            <person name="Rogers Y.-H."/>
            <person name="Friedman R."/>
            <person name="Venter J.C."/>
        </authorList>
    </citation>
    <scope>NUCLEOTIDE SEQUENCE [LARGE SCALE GENOMIC DNA]</scope>
    <source>
        <strain evidence="2 3">HTCC2207</strain>
    </source>
</reference>
<evidence type="ECO:0000259" key="1">
    <source>
        <dbReference type="Pfam" id="PF00117"/>
    </source>
</evidence>
<sequence length="246" mass="26851">MTIKIGILRADDVSLELAPDFGEYPQMIEELIVAVNLTRGADAKRLQFTTYAVNRQQYPGHIDEVDAYIITGSKSSVYDQEPWIADLHRFVEALHSNNKKTIGICFGHQIIASALGGKVEKAAVGWGVGVKATSLTKAATDAGLKLDAGNRSLNLLYSHQDQVTLPAPGSTLLASTDICPVAMTAIGEHILSFQGHPEFSHDYAEALYRLREKNYPPAIYKNAMVSLEQQEHGALVAGWIIDFIAD</sequence>
<dbReference type="PANTHER" id="PTHR42695:SF5">
    <property type="entry name" value="GLUTAMINE AMIDOTRANSFERASE YLR126C-RELATED"/>
    <property type="match status" value="1"/>
</dbReference>
<dbReference type="OrthoDB" id="9813383at2"/>
<dbReference type="PROSITE" id="PS51273">
    <property type="entry name" value="GATASE_TYPE_1"/>
    <property type="match status" value="1"/>
</dbReference>
<dbReference type="EMBL" id="AAPI01000002">
    <property type="protein sequence ID" value="EAS47472.1"/>
    <property type="molecule type" value="Genomic_DNA"/>
</dbReference>
<organism evidence="2 3">
    <name type="scientific">gamma proteobacterium HTCC2207</name>
    <dbReference type="NCBI Taxonomy" id="314287"/>
    <lineage>
        <taxon>Bacteria</taxon>
        <taxon>Pseudomonadati</taxon>
        <taxon>Pseudomonadota</taxon>
        <taxon>Gammaproteobacteria</taxon>
        <taxon>Cellvibrionales</taxon>
        <taxon>Porticoccaceae</taxon>
        <taxon>SAR92 clade</taxon>
    </lineage>
</organism>
<dbReference type="AlphaFoldDB" id="Q1YTL5"/>
<keyword evidence="2" id="KW-0808">Transferase</keyword>
<dbReference type="Gene3D" id="3.40.50.880">
    <property type="match status" value="1"/>
</dbReference>
<dbReference type="GO" id="GO:0016740">
    <property type="term" value="F:transferase activity"/>
    <property type="evidence" value="ECO:0007669"/>
    <property type="project" value="UniProtKB-KW"/>
</dbReference>